<dbReference type="RefSeq" id="WP_317942050.1">
    <property type="nucleotide sequence ID" value="NZ_JAUBDI010000002.1"/>
</dbReference>
<accession>A0ABU4G5C7</accession>
<dbReference type="EMBL" id="JAUBDI010000002">
    <property type="protein sequence ID" value="MDW0112156.1"/>
    <property type="molecule type" value="Genomic_DNA"/>
</dbReference>
<evidence type="ECO:0000313" key="2">
    <source>
        <dbReference type="Proteomes" id="UP001282284"/>
    </source>
</evidence>
<dbReference type="InterPro" id="IPR011855">
    <property type="entry name" value="Phgtail_TP901_1"/>
</dbReference>
<dbReference type="Proteomes" id="UP001282284">
    <property type="component" value="Unassembled WGS sequence"/>
</dbReference>
<keyword evidence="2" id="KW-1185">Reference proteome</keyword>
<organism evidence="1 2">
    <name type="scientific">Sporosarcina saromensis</name>
    <dbReference type="NCBI Taxonomy" id="359365"/>
    <lineage>
        <taxon>Bacteria</taxon>
        <taxon>Bacillati</taxon>
        <taxon>Bacillota</taxon>
        <taxon>Bacilli</taxon>
        <taxon>Bacillales</taxon>
        <taxon>Caryophanaceae</taxon>
        <taxon>Sporosarcina</taxon>
    </lineage>
</organism>
<dbReference type="Pfam" id="PF06199">
    <property type="entry name" value="Phage_tail_2"/>
    <property type="match status" value="1"/>
</dbReference>
<sequence>MSKAILGADVALFVDKSTTGFPMYNMIGGQKGASLSQSTAMHEYTHKGEGGQVKRYIPGSTEWSLECDGLFMIDDQATSDFLKAYNEKRELKIELRMPDNKKYAGKVLIENFDLEFSEDDTASYSTTLLGNGALELVEPDPGP</sequence>
<gene>
    <name evidence="1" type="ORF">QT711_03095</name>
</gene>
<comment type="caution">
    <text evidence="1">The sequence shown here is derived from an EMBL/GenBank/DDBJ whole genome shotgun (WGS) entry which is preliminary data.</text>
</comment>
<name>A0ABU4G5C7_9BACL</name>
<protein>
    <submittedName>
        <fullName evidence="1">Phage tail tube protein</fullName>
    </submittedName>
</protein>
<evidence type="ECO:0000313" key="1">
    <source>
        <dbReference type="EMBL" id="MDW0112156.1"/>
    </source>
</evidence>
<proteinExistence type="predicted"/>
<reference evidence="1 2" key="1">
    <citation type="submission" date="2023-06" db="EMBL/GenBank/DDBJ databases">
        <title>Sporosarcina sp. nov., isolated from Korean traditional fermented seafood 'Jeotgal'.</title>
        <authorList>
            <person name="Yang A.I."/>
            <person name="Shin N.-R."/>
        </authorList>
    </citation>
    <scope>NUCLEOTIDE SEQUENCE [LARGE SCALE GENOMIC DNA]</scope>
    <source>
        <strain evidence="1 2">KCTC13119</strain>
    </source>
</reference>